<sequence length="233" mass="26335">MGLQILPYLDDWLLCSHTQEQAMMEIGQLLSDITHLGLAVNFSKSKLTPIQSVEFIGIILNSRLMKASPSEQRVNSILLLLPRFRGRTRLLFRYFLRLMGLRAAAAAVIPLGLLGPFQRWVNSFHLNPNVHMKKLIKKLLTWAFPRLASVRVMHITGVTNGLADFLSRHKPLSGEWSLNPEVVELIWQCFGSAEVDLFASAMSAQCPLWFSLAERSSPVWQDALAQDWPDLSL</sequence>
<dbReference type="InterPro" id="IPR043128">
    <property type="entry name" value="Rev_trsase/Diguanyl_cyclase"/>
</dbReference>
<proteinExistence type="inferred from homology"/>
<comment type="caution">
    <text evidence="4">The sequence shown here is derived from an EMBL/GenBank/DDBJ whole genome shotgun (WGS) entry which is preliminary data.</text>
</comment>
<feature type="domain" description="Reverse transcriptase" evidence="3">
    <location>
        <begin position="1"/>
        <end position="60"/>
    </location>
</feature>
<dbReference type="AlphaFoldDB" id="A0A5A9NBM1"/>
<organism evidence="4 5">
    <name type="scientific">Triplophysa tibetana</name>
    <dbReference type="NCBI Taxonomy" id="1572043"/>
    <lineage>
        <taxon>Eukaryota</taxon>
        <taxon>Metazoa</taxon>
        <taxon>Chordata</taxon>
        <taxon>Craniata</taxon>
        <taxon>Vertebrata</taxon>
        <taxon>Euteleostomi</taxon>
        <taxon>Actinopterygii</taxon>
        <taxon>Neopterygii</taxon>
        <taxon>Teleostei</taxon>
        <taxon>Ostariophysi</taxon>
        <taxon>Cypriniformes</taxon>
        <taxon>Nemacheilidae</taxon>
        <taxon>Triplophysa</taxon>
    </lineage>
</organism>
<evidence type="ECO:0000313" key="4">
    <source>
        <dbReference type="EMBL" id="KAA0706456.1"/>
    </source>
</evidence>
<dbReference type="InterPro" id="IPR000477">
    <property type="entry name" value="RT_dom"/>
</dbReference>
<name>A0A5A9NBM1_9TELE</name>
<dbReference type="GO" id="GO:0004523">
    <property type="term" value="F:RNA-DNA hybrid ribonuclease activity"/>
    <property type="evidence" value="ECO:0007669"/>
    <property type="project" value="UniProtKB-EC"/>
</dbReference>
<dbReference type="InterPro" id="IPR043502">
    <property type="entry name" value="DNA/RNA_pol_sf"/>
</dbReference>
<accession>A0A5A9NBM1</accession>
<evidence type="ECO:0000256" key="2">
    <source>
        <dbReference type="ARBA" id="ARBA00012180"/>
    </source>
</evidence>
<dbReference type="EC" id="3.1.26.4" evidence="2"/>
<gene>
    <name evidence="4" type="ORF">E1301_Tti022950</name>
</gene>
<protein>
    <recommendedName>
        <fullName evidence="2">ribonuclease H</fullName>
        <ecNumber evidence="2">3.1.26.4</ecNumber>
    </recommendedName>
</protein>
<dbReference type="PROSITE" id="PS50878">
    <property type="entry name" value="RT_POL"/>
    <property type="match status" value="1"/>
</dbReference>
<dbReference type="Gene3D" id="3.30.70.270">
    <property type="match status" value="1"/>
</dbReference>
<dbReference type="PANTHER" id="PTHR33050">
    <property type="entry name" value="REVERSE TRANSCRIPTASE DOMAIN-CONTAINING PROTEIN"/>
    <property type="match status" value="1"/>
</dbReference>
<evidence type="ECO:0000313" key="5">
    <source>
        <dbReference type="Proteomes" id="UP000324632"/>
    </source>
</evidence>
<dbReference type="SUPFAM" id="SSF56672">
    <property type="entry name" value="DNA/RNA polymerases"/>
    <property type="match status" value="1"/>
</dbReference>
<evidence type="ECO:0000256" key="1">
    <source>
        <dbReference type="ARBA" id="ARBA00010879"/>
    </source>
</evidence>
<dbReference type="Proteomes" id="UP000324632">
    <property type="component" value="Chromosome 20"/>
</dbReference>
<keyword evidence="5" id="KW-1185">Reference proteome</keyword>
<comment type="similarity">
    <text evidence="1">Belongs to the beta type-B retroviral polymerase family. HERV class-II K(HML-2) pol subfamily.</text>
</comment>
<dbReference type="PANTHER" id="PTHR33050:SF7">
    <property type="entry name" value="RIBONUCLEASE H"/>
    <property type="match status" value="1"/>
</dbReference>
<dbReference type="InterPro" id="IPR052055">
    <property type="entry name" value="Hepadnavirus_pol/RT"/>
</dbReference>
<dbReference type="EMBL" id="SOYY01000020">
    <property type="protein sequence ID" value="KAA0706456.1"/>
    <property type="molecule type" value="Genomic_DNA"/>
</dbReference>
<reference evidence="4 5" key="1">
    <citation type="journal article" date="2019" name="Mol. Ecol. Resour.">
        <title>Chromosome-level genome assembly of Triplophysa tibetana, a fish adapted to the harsh high-altitude environment of the Tibetan Plateau.</title>
        <authorList>
            <person name="Yang X."/>
            <person name="Liu H."/>
            <person name="Ma Z."/>
            <person name="Zou Y."/>
            <person name="Zou M."/>
            <person name="Mao Y."/>
            <person name="Li X."/>
            <person name="Wang H."/>
            <person name="Chen T."/>
            <person name="Wang W."/>
            <person name="Yang R."/>
        </authorList>
    </citation>
    <scope>NUCLEOTIDE SEQUENCE [LARGE SCALE GENOMIC DNA]</scope>
    <source>
        <strain evidence="4">TTIB1903HZAU</strain>
        <tissue evidence="4">Muscle</tissue>
    </source>
</reference>
<evidence type="ECO:0000259" key="3">
    <source>
        <dbReference type="PROSITE" id="PS50878"/>
    </source>
</evidence>